<dbReference type="Pfam" id="PF12728">
    <property type="entry name" value="HTH_17"/>
    <property type="match status" value="1"/>
</dbReference>
<dbReference type="RefSeq" id="WP_284589941.1">
    <property type="nucleotide sequence ID" value="NZ_JASNVP010000009.1"/>
</dbReference>
<protein>
    <submittedName>
        <fullName evidence="2">Helix-turn-helix domain-containing protein</fullName>
    </submittedName>
</protein>
<accession>A0AAP4BWN1</accession>
<feature type="domain" description="Helix-turn-helix" evidence="1">
    <location>
        <begin position="11"/>
        <end position="59"/>
    </location>
</feature>
<comment type="caution">
    <text evidence="2">The sequence shown here is derived from an EMBL/GenBank/DDBJ whole genome shotgun (WGS) entry which is preliminary data.</text>
</comment>
<dbReference type="InterPro" id="IPR010093">
    <property type="entry name" value="SinI_DNA-bd"/>
</dbReference>
<proteinExistence type="predicted"/>
<gene>
    <name evidence="2" type="ORF">QPX54_09655</name>
</gene>
<dbReference type="Proteomes" id="UP001226160">
    <property type="component" value="Unassembled WGS sequence"/>
</dbReference>
<reference evidence="2" key="1">
    <citation type="submission" date="2023-05" db="EMBL/GenBank/DDBJ databases">
        <title>Metabolic capabilities are highly conserved among human nasal-associated Corynebacterium species in pangenomic analyses.</title>
        <authorList>
            <person name="Tran T.H."/>
            <person name="Roberts A.Q."/>
            <person name="Escapa I.F."/>
            <person name="Gao W."/>
            <person name="Conlan S."/>
            <person name="Kong H."/>
            <person name="Segre J.A."/>
            <person name="Kelly M.S."/>
            <person name="Lemon K.P."/>
        </authorList>
    </citation>
    <scope>NUCLEOTIDE SEQUENCE</scope>
    <source>
        <strain evidence="2">KPL2654</strain>
    </source>
</reference>
<sequence length="66" mass="7062">METQKLPARTYSVEEAAALIGVSRSLLYRQAAENKLPAGMGAIRIGTTTRFPKAAIDRLVGTEEAA</sequence>
<dbReference type="InterPro" id="IPR041657">
    <property type="entry name" value="HTH_17"/>
</dbReference>
<evidence type="ECO:0000259" key="1">
    <source>
        <dbReference type="Pfam" id="PF12728"/>
    </source>
</evidence>
<dbReference type="GO" id="GO:0003677">
    <property type="term" value="F:DNA binding"/>
    <property type="evidence" value="ECO:0007669"/>
    <property type="project" value="InterPro"/>
</dbReference>
<dbReference type="NCBIfam" id="TIGR01764">
    <property type="entry name" value="excise"/>
    <property type="match status" value="1"/>
</dbReference>
<organism evidence="2 3">
    <name type="scientific">Corynebacterium propinquum</name>
    <dbReference type="NCBI Taxonomy" id="43769"/>
    <lineage>
        <taxon>Bacteria</taxon>
        <taxon>Bacillati</taxon>
        <taxon>Actinomycetota</taxon>
        <taxon>Actinomycetes</taxon>
        <taxon>Mycobacteriales</taxon>
        <taxon>Corynebacteriaceae</taxon>
        <taxon>Corynebacterium</taxon>
    </lineage>
</organism>
<name>A0AAP4BWN1_9CORY</name>
<evidence type="ECO:0000313" key="2">
    <source>
        <dbReference type="EMBL" id="MDK4326764.1"/>
    </source>
</evidence>
<dbReference type="AlphaFoldDB" id="A0AAP4BWN1"/>
<evidence type="ECO:0000313" key="3">
    <source>
        <dbReference type="Proteomes" id="UP001226160"/>
    </source>
</evidence>
<dbReference type="EMBL" id="JASNVP010000009">
    <property type="protein sequence ID" value="MDK4326764.1"/>
    <property type="molecule type" value="Genomic_DNA"/>
</dbReference>